<dbReference type="Gene3D" id="3.75.10.10">
    <property type="entry name" value="L-arginine/glycine Amidinotransferase, Chain A"/>
    <property type="match status" value="1"/>
</dbReference>
<dbReference type="EMBL" id="FXTH01000001">
    <property type="protein sequence ID" value="SMO35984.1"/>
    <property type="molecule type" value="Genomic_DNA"/>
</dbReference>
<evidence type="ECO:0000256" key="2">
    <source>
        <dbReference type="ARBA" id="ARBA00010206"/>
    </source>
</evidence>
<dbReference type="PANTHER" id="PTHR47271">
    <property type="entry name" value="ARGININE DEIMINASE"/>
    <property type="match status" value="1"/>
</dbReference>
<keyword evidence="4" id="KW-0378">Hydrolase</keyword>
<comment type="catalytic activity">
    <reaction evidence="5">
        <text>L-arginine + H2O = L-citrulline + NH4(+)</text>
        <dbReference type="Rhea" id="RHEA:19597"/>
        <dbReference type="ChEBI" id="CHEBI:15377"/>
        <dbReference type="ChEBI" id="CHEBI:28938"/>
        <dbReference type="ChEBI" id="CHEBI:32682"/>
        <dbReference type="ChEBI" id="CHEBI:57743"/>
        <dbReference type="EC" id="3.5.3.6"/>
    </reaction>
</comment>
<sequence length="407" mass="46020">MNISVNSEIGRLKRVIVHTPGHEVSLVNPELKDQLLFDDIIFEEDARREHLDMIRIFKAAMPGDGEVLEINDLFLECFQQEDARAFFVEELVKRLSEENLHTIEEELLQLQPGELLQFVIEGATPAIGGFTMLPTPNLLFTRDLAAVVGDSLLLSRPAKKARLREAILMETLARYHPHFAGVRDNIIKIGEQESIEGGDVLVVSDRVVLIGMSERTSFSGLMKATEKLLENGIEHVLAVDIPKQRSSMHLDTIFTFCDDDECIVFPPAITERRDNVVALSYADGNIINQSMPSLKEALEHFLQRELTFISCGGAERTNQFREQWTDGANVFALAPGIIVGYERNTNTFRELNRHGYRLMNQHEFIEEFEEKEFDPGSQKIAIKFIGHELCRGRGGARCMTLPITRAN</sequence>
<dbReference type="RefSeq" id="WP_142712681.1">
    <property type="nucleotide sequence ID" value="NZ_FXTH01000001.1"/>
</dbReference>
<dbReference type="PRINTS" id="PR01466">
    <property type="entry name" value="ARGDEIMINASE"/>
</dbReference>
<evidence type="ECO:0000256" key="4">
    <source>
        <dbReference type="ARBA" id="ARBA00022801"/>
    </source>
</evidence>
<feature type="active site" description="Amidino-cysteine intermediate" evidence="6">
    <location>
        <position position="398"/>
    </location>
</feature>
<evidence type="ECO:0000313" key="8">
    <source>
        <dbReference type="Proteomes" id="UP000317593"/>
    </source>
</evidence>
<dbReference type="EC" id="3.5.3.6" evidence="3"/>
<dbReference type="AlphaFoldDB" id="A0A521AMB9"/>
<evidence type="ECO:0000256" key="6">
    <source>
        <dbReference type="PIRSR" id="PIRSR006356-1"/>
    </source>
</evidence>
<evidence type="ECO:0000256" key="1">
    <source>
        <dbReference type="ARBA" id="ARBA00005213"/>
    </source>
</evidence>
<organism evidence="7 8">
    <name type="scientific">Fodinibius sediminis</name>
    <dbReference type="NCBI Taxonomy" id="1214077"/>
    <lineage>
        <taxon>Bacteria</taxon>
        <taxon>Pseudomonadati</taxon>
        <taxon>Balneolota</taxon>
        <taxon>Balneolia</taxon>
        <taxon>Balneolales</taxon>
        <taxon>Balneolaceae</taxon>
        <taxon>Fodinibius</taxon>
    </lineage>
</organism>
<proteinExistence type="inferred from homology"/>
<accession>A0A521AMB9</accession>
<dbReference type="Gene3D" id="1.10.3930.10">
    <property type="entry name" value="Arginine deiminase"/>
    <property type="match status" value="1"/>
</dbReference>
<evidence type="ECO:0000256" key="5">
    <source>
        <dbReference type="ARBA" id="ARBA00049429"/>
    </source>
</evidence>
<reference evidence="7 8" key="1">
    <citation type="submission" date="2017-05" db="EMBL/GenBank/DDBJ databases">
        <authorList>
            <person name="Varghese N."/>
            <person name="Submissions S."/>
        </authorList>
    </citation>
    <scope>NUCLEOTIDE SEQUENCE [LARGE SCALE GENOMIC DNA]</scope>
    <source>
        <strain evidence="7 8">DSM 21194</strain>
    </source>
</reference>
<dbReference type="SUPFAM" id="SSF55909">
    <property type="entry name" value="Pentein"/>
    <property type="match status" value="1"/>
</dbReference>
<evidence type="ECO:0000313" key="7">
    <source>
        <dbReference type="EMBL" id="SMO35984.1"/>
    </source>
</evidence>
<evidence type="ECO:0000256" key="3">
    <source>
        <dbReference type="ARBA" id="ARBA00012171"/>
    </source>
</evidence>
<protein>
    <recommendedName>
        <fullName evidence="3">arginine deiminase</fullName>
        <ecNumber evidence="3">3.5.3.6</ecNumber>
    </recommendedName>
</protein>
<dbReference type="Pfam" id="PF02274">
    <property type="entry name" value="ADI"/>
    <property type="match status" value="2"/>
</dbReference>
<dbReference type="GO" id="GO:0016990">
    <property type="term" value="F:arginine deiminase activity"/>
    <property type="evidence" value="ECO:0007669"/>
    <property type="project" value="UniProtKB-EC"/>
</dbReference>
<dbReference type="InterPro" id="IPR003876">
    <property type="entry name" value="Arg_deiminase"/>
</dbReference>
<dbReference type="OrthoDB" id="9807502at2"/>
<dbReference type="Proteomes" id="UP000317593">
    <property type="component" value="Unassembled WGS sequence"/>
</dbReference>
<name>A0A521AMB9_9BACT</name>
<dbReference type="PIRSF" id="PIRSF006356">
    <property type="entry name" value="Arg_deiminase"/>
    <property type="match status" value="1"/>
</dbReference>
<comment type="similarity">
    <text evidence="2">Belongs to the arginine deiminase family.</text>
</comment>
<dbReference type="GO" id="GO:0019546">
    <property type="term" value="P:L-arginine deiminase pathway"/>
    <property type="evidence" value="ECO:0007669"/>
    <property type="project" value="TreeGrafter"/>
</dbReference>
<dbReference type="PANTHER" id="PTHR47271:SF2">
    <property type="entry name" value="ARGININE DEIMINASE"/>
    <property type="match status" value="1"/>
</dbReference>
<keyword evidence="8" id="KW-1185">Reference proteome</keyword>
<gene>
    <name evidence="7" type="ORF">SAMN06265218_101216</name>
</gene>
<comment type="pathway">
    <text evidence="1">Amino-acid degradation; L-arginine degradation via ADI pathway; carbamoyl phosphate from L-arginine: step 1/2.</text>
</comment>